<keyword evidence="3 8" id="KW-0812">Transmembrane</keyword>
<dbReference type="GO" id="GO:0005789">
    <property type="term" value="C:endoplasmic reticulum membrane"/>
    <property type="evidence" value="ECO:0007669"/>
    <property type="project" value="UniProtKB-SubCell"/>
</dbReference>
<proteinExistence type="predicted"/>
<name>A0AAV8WJB4_9CUCU</name>
<evidence type="ECO:0000256" key="4">
    <source>
        <dbReference type="ARBA" id="ARBA00022824"/>
    </source>
</evidence>
<dbReference type="Proteomes" id="UP001162156">
    <property type="component" value="Unassembled WGS sequence"/>
</dbReference>
<dbReference type="GO" id="GO:0140042">
    <property type="term" value="P:lipid droplet formation"/>
    <property type="evidence" value="ECO:0007669"/>
    <property type="project" value="UniProtKB-ARBA"/>
</dbReference>
<organism evidence="9 10">
    <name type="scientific">Rhamnusium bicolor</name>
    <dbReference type="NCBI Taxonomy" id="1586634"/>
    <lineage>
        <taxon>Eukaryota</taxon>
        <taxon>Metazoa</taxon>
        <taxon>Ecdysozoa</taxon>
        <taxon>Arthropoda</taxon>
        <taxon>Hexapoda</taxon>
        <taxon>Insecta</taxon>
        <taxon>Pterygota</taxon>
        <taxon>Neoptera</taxon>
        <taxon>Endopterygota</taxon>
        <taxon>Coleoptera</taxon>
        <taxon>Polyphaga</taxon>
        <taxon>Cucujiformia</taxon>
        <taxon>Chrysomeloidea</taxon>
        <taxon>Cerambycidae</taxon>
        <taxon>Lepturinae</taxon>
        <taxon>Rhagiini</taxon>
        <taxon>Rhamnusium</taxon>
    </lineage>
</organism>
<feature type="transmembrane region" description="Helical" evidence="8">
    <location>
        <begin position="59"/>
        <end position="82"/>
    </location>
</feature>
<evidence type="ECO:0000313" key="9">
    <source>
        <dbReference type="EMBL" id="KAJ8926558.1"/>
    </source>
</evidence>
<evidence type="ECO:0000313" key="10">
    <source>
        <dbReference type="Proteomes" id="UP001162156"/>
    </source>
</evidence>
<evidence type="ECO:0000256" key="3">
    <source>
        <dbReference type="ARBA" id="ARBA00022692"/>
    </source>
</evidence>
<comment type="subcellular location">
    <subcellularLocation>
        <location evidence="1">Endoplasmic reticulum membrane</location>
        <topology evidence="1">Multi-pass membrane protein</topology>
    </subcellularLocation>
</comment>
<dbReference type="PANTHER" id="PTHR21212:SF0">
    <property type="entry name" value="SEIPIN"/>
    <property type="match status" value="1"/>
</dbReference>
<keyword evidence="10" id="KW-1185">Reference proteome</keyword>
<dbReference type="GO" id="GO:0006629">
    <property type="term" value="P:lipid metabolic process"/>
    <property type="evidence" value="ECO:0007669"/>
    <property type="project" value="UniProtKB-KW"/>
</dbReference>
<dbReference type="Pfam" id="PF06775">
    <property type="entry name" value="Seipin"/>
    <property type="match status" value="1"/>
</dbReference>
<sequence>MFGLFSSIGSFVRLGPREFVRQKFKLPLVKFIHDTVNLYKSRTKSGVHNVREILFRGTVIALITALLVWLSIFMYIAFYYVYVPTISHERPVYLKFKPCGATDNCEVTKGICSFPAAHVQLTKRQQLLMMGQPYKIHLDLDMPESPTNRELDMQVADPETLHYD</sequence>
<keyword evidence="5 8" id="KW-1133">Transmembrane helix</keyword>
<evidence type="ECO:0000256" key="6">
    <source>
        <dbReference type="ARBA" id="ARBA00023098"/>
    </source>
</evidence>
<evidence type="ECO:0000256" key="1">
    <source>
        <dbReference type="ARBA" id="ARBA00004477"/>
    </source>
</evidence>
<keyword evidence="7 8" id="KW-0472">Membrane</keyword>
<evidence type="ECO:0000256" key="2">
    <source>
        <dbReference type="ARBA" id="ARBA00022064"/>
    </source>
</evidence>
<protein>
    <recommendedName>
        <fullName evidence="2">Seipin</fullName>
    </recommendedName>
</protein>
<keyword evidence="6" id="KW-0443">Lipid metabolism</keyword>
<dbReference type="AlphaFoldDB" id="A0AAV8WJB4"/>
<keyword evidence="4" id="KW-0256">Endoplasmic reticulum</keyword>
<dbReference type="InterPro" id="IPR009617">
    <property type="entry name" value="Seipin"/>
</dbReference>
<gene>
    <name evidence="9" type="ORF">NQ314_021075</name>
</gene>
<comment type="caution">
    <text evidence="9">The sequence shown here is derived from an EMBL/GenBank/DDBJ whole genome shotgun (WGS) entry which is preliminary data.</text>
</comment>
<evidence type="ECO:0000256" key="5">
    <source>
        <dbReference type="ARBA" id="ARBA00022989"/>
    </source>
</evidence>
<dbReference type="EMBL" id="JANEYF010005860">
    <property type="protein sequence ID" value="KAJ8926558.1"/>
    <property type="molecule type" value="Genomic_DNA"/>
</dbReference>
<evidence type="ECO:0000256" key="7">
    <source>
        <dbReference type="ARBA" id="ARBA00023136"/>
    </source>
</evidence>
<dbReference type="CDD" id="cd23995">
    <property type="entry name" value="Seipin_BSCL2_like"/>
    <property type="match status" value="1"/>
</dbReference>
<reference evidence="9" key="1">
    <citation type="journal article" date="2023" name="Insect Mol. Biol.">
        <title>Genome sequencing provides insights into the evolution of gene families encoding plant cell wall-degrading enzymes in longhorned beetles.</title>
        <authorList>
            <person name="Shin N.R."/>
            <person name="Okamura Y."/>
            <person name="Kirsch R."/>
            <person name="Pauchet Y."/>
        </authorList>
    </citation>
    <scope>NUCLEOTIDE SEQUENCE</scope>
    <source>
        <strain evidence="9">RBIC_L_NR</strain>
    </source>
</reference>
<accession>A0AAV8WJB4</accession>
<dbReference type="PANTHER" id="PTHR21212">
    <property type="entry name" value="BERNARDINELLI-SEIP CONGENITAL LIPODYSTROPHY 2 HOMOLOG BSCL2 PROTEIN"/>
    <property type="match status" value="1"/>
</dbReference>
<evidence type="ECO:0000256" key="8">
    <source>
        <dbReference type="SAM" id="Phobius"/>
    </source>
</evidence>